<evidence type="ECO:0000313" key="7">
    <source>
        <dbReference type="EMBL" id="AZJ35896.1"/>
    </source>
</evidence>
<keyword evidence="3" id="KW-0804">Transcription</keyword>
<proteinExistence type="predicted"/>
<evidence type="ECO:0000256" key="5">
    <source>
        <dbReference type="SAM" id="Phobius"/>
    </source>
</evidence>
<evidence type="ECO:0000256" key="2">
    <source>
        <dbReference type="ARBA" id="ARBA00023125"/>
    </source>
</evidence>
<keyword evidence="2" id="KW-0238">DNA-binding</keyword>
<dbReference type="SMART" id="SM00028">
    <property type="entry name" value="TPR"/>
    <property type="match status" value="4"/>
</dbReference>
<feature type="repeat" description="TPR" evidence="4">
    <location>
        <begin position="231"/>
        <end position="264"/>
    </location>
</feature>
<dbReference type="PANTHER" id="PTHR43280">
    <property type="entry name" value="ARAC-FAMILY TRANSCRIPTIONAL REGULATOR"/>
    <property type="match status" value="1"/>
</dbReference>
<dbReference type="Gene3D" id="1.10.10.60">
    <property type="entry name" value="Homeodomain-like"/>
    <property type="match status" value="2"/>
</dbReference>
<reference evidence="7 8" key="1">
    <citation type="submission" date="2018-09" db="EMBL/GenBank/DDBJ databases">
        <title>Insights into the microbiota of Asian seabass (Lates calcarifer) with tenacibaculosis symptoms and description of sp. nov. Tenacibaculum singaporense.</title>
        <authorList>
            <person name="Miyake S."/>
            <person name="Soh M."/>
            <person name="Azman M.N."/>
            <person name="Ngoh S.Y."/>
            <person name="Orban L."/>
        </authorList>
    </citation>
    <scope>NUCLEOTIDE SEQUENCE [LARGE SCALE GENOMIC DNA]</scope>
    <source>
        <strain evidence="7 8">DSM 106434</strain>
    </source>
</reference>
<evidence type="ECO:0000313" key="8">
    <source>
        <dbReference type="Proteomes" id="UP000274593"/>
    </source>
</evidence>
<keyword evidence="5" id="KW-0812">Transmembrane</keyword>
<evidence type="ECO:0000256" key="4">
    <source>
        <dbReference type="PROSITE-ProRule" id="PRU00339"/>
    </source>
</evidence>
<dbReference type="GO" id="GO:0003700">
    <property type="term" value="F:DNA-binding transcription factor activity"/>
    <property type="evidence" value="ECO:0007669"/>
    <property type="project" value="InterPro"/>
</dbReference>
<evidence type="ECO:0000256" key="3">
    <source>
        <dbReference type="ARBA" id="ARBA00023163"/>
    </source>
</evidence>
<dbReference type="SUPFAM" id="SSF48452">
    <property type="entry name" value="TPR-like"/>
    <property type="match status" value="2"/>
</dbReference>
<evidence type="ECO:0000259" key="6">
    <source>
        <dbReference type="PROSITE" id="PS01124"/>
    </source>
</evidence>
<dbReference type="EMBL" id="CP032548">
    <property type="protein sequence ID" value="AZJ35896.1"/>
    <property type="molecule type" value="Genomic_DNA"/>
</dbReference>
<keyword evidence="5" id="KW-0472">Membrane</keyword>
<keyword evidence="1" id="KW-0805">Transcription regulation</keyword>
<dbReference type="KEGG" id="tsig:D6T69_10320"/>
<sequence length="562" mass="66051">MKKILVLLHVIVLSLKVYSQNHTKKDTLLEKSFEELSELFYASKPDTLKATTYAKKFFSKALKEKDTIRMMSGKYYLADILNNEKVYLNFCDSLIDITKKIPNKNFPANIYIKKATFLFHKRQNSKALKELINANQIIDKHKNLYLKNKALYLMGTIYNSIGQKKKALNLYKQVYYFALKENLLAKDDFFSSLLINLTIEYRNLNEIDSSLLYNNRAVSLYKKINDSVSLGYSYFSLGLIYQKKKEHEKALKSYLKSIPAIKNDENYRILASTYTKVAKLYDSIGLYSKSLKYHLKADSLFSVRKIPSRFLEDSYKYLINQYKNKNLKKQLLYINKLLEVKEFKLNEKNKVNKTLIDEYDIPNLLSEKKQIIEKLEKEIKESKKNRIIYISLLFLSLLLIGYQIKRKRTFKKRFIALINQKETINKKEIPLVSPITNKHEISSETINIIMKGLEAFEKNTDFLSSKINLQLLADRLDTNTSYLSKIINQHKKNSFSNYINQLRVEYAVEKLKNDVLWRKYTIKAIAQEVGFKNAESFSKAFYKFTGIKPSYFIKELEKSEKD</sequence>
<gene>
    <name evidence="7" type="ORF">D6T69_10320</name>
</gene>
<dbReference type="Pfam" id="PF12833">
    <property type="entry name" value="HTH_18"/>
    <property type="match status" value="1"/>
</dbReference>
<dbReference type="PANTHER" id="PTHR43280:SF2">
    <property type="entry name" value="HTH-TYPE TRANSCRIPTIONAL REGULATOR EXSA"/>
    <property type="match status" value="1"/>
</dbReference>
<dbReference type="GO" id="GO:0043565">
    <property type="term" value="F:sequence-specific DNA binding"/>
    <property type="evidence" value="ECO:0007669"/>
    <property type="project" value="InterPro"/>
</dbReference>
<dbReference type="SMART" id="SM00342">
    <property type="entry name" value="HTH_ARAC"/>
    <property type="match status" value="1"/>
</dbReference>
<keyword evidence="5" id="KW-1133">Transmembrane helix</keyword>
<dbReference type="InterPro" id="IPR009057">
    <property type="entry name" value="Homeodomain-like_sf"/>
</dbReference>
<dbReference type="Gene3D" id="1.25.40.10">
    <property type="entry name" value="Tetratricopeptide repeat domain"/>
    <property type="match status" value="2"/>
</dbReference>
<dbReference type="InterPro" id="IPR019734">
    <property type="entry name" value="TPR_rpt"/>
</dbReference>
<dbReference type="InterPro" id="IPR018060">
    <property type="entry name" value="HTH_AraC"/>
</dbReference>
<keyword evidence="4" id="KW-0802">TPR repeat</keyword>
<protein>
    <submittedName>
        <fullName evidence="7">AraC family transcriptional regulator</fullName>
    </submittedName>
</protein>
<evidence type="ECO:0000256" key="1">
    <source>
        <dbReference type="ARBA" id="ARBA00023015"/>
    </source>
</evidence>
<feature type="transmembrane region" description="Helical" evidence="5">
    <location>
        <begin position="387"/>
        <end position="404"/>
    </location>
</feature>
<dbReference type="PROSITE" id="PS50005">
    <property type="entry name" value="TPR"/>
    <property type="match status" value="1"/>
</dbReference>
<accession>A0A3Q8RTI5</accession>
<organism evidence="7 8">
    <name type="scientific">Tenacibaculum singaporense</name>
    <dbReference type="NCBI Taxonomy" id="2358479"/>
    <lineage>
        <taxon>Bacteria</taxon>
        <taxon>Pseudomonadati</taxon>
        <taxon>Bacteroidota</taxon>
        <taxon>Flavobacteriia</taxon>
        <taxon>Flavobacteriales</taxon>
        <taxon>Flavobacteriaceae</taxon>
        <taxon>Tenacibaculum</taxon>
    </lineage>
</organism>
<dbReference type="InterPro" id="IPR011990">
    <property type="entry name" value="TPR-like_helical_dom_sf"/>
</dbReference>
<dbReference type="SUPFAM" id="SSF46689">
    <property type="entry name" value="Homeodomain-like"/>
    <property type="match status" value="1"/>
</dbReference>
<feature type="domain" description="HTH araC/xylS-type" evidence="6">
    <location>
        <begin position="463"/>
        <end position="555"/>
    </location>
</feature>
<name>A0A3Q8RTI5_9FLAO</name>
<dbReference type="PROSITE" id="PS01124">
    <property type="entry name" value="HTH_ARAC_FAMILY_2"/>
    <property type="match status" value="1"/>
</dbReference>
<dbReference type="AlphaFoldDB" id="A0A3Q8RTI5"/>
<dbReference type="Proteomes" id="UP000274593">
    <property type="component" value="Chromosome"/>
</dbReference>
<dbReference type="RefSeq" id="WP_125067656.1">
    <property type="nucleotide sequence ID" value="NZ_CP032548.1"/>
</dbReference>
<keyword evidence="8" id="KW-1185">Reference proteome</keyword>